<dbReference type="Gene3D" id="3.40.50.12780">
    <property type="entry name" value="N-terminal domain of ligase-like"/>
    <property type="match status" value="1"/>
</dbReference>
<evidence type="ECO:0000313" key="5">
    <source>
        <dbReference type="Proteomes" id="UP000425960"/>
    </source>
</evidence>
<sequence length="532" mass="58892">MDVKNLMLRPWESGFKLPDTFNMASLLLERHLTENQAERTAIIYKDDIISYGRLGSMANQIGNALGNLGVKHGDRVIILLHDRPEFIALFLGAMKIGAVPVPINMLATTSDLDYFISDSQASVVVMESEFHEKLKSVIAGSAHLKTVVVFGDSVDGAPELSQLMNDASDQLAVYPTAKTDHSYWLYTSGTTGRPKGVIHFHKDLAYAVETWGHHVVRFTPQDRVLCSSKLFFSYGLNNALYLPLYYGASVILNPDRPLPEIVLGLVEKHKPTGFFSVPTAYGQMLNHLEEIDQEPDMGSLRFCISAGEALPGSLFQRWKKKFGIDILDGLGSSEAGFIYISNRPGMVKENASGLALPGYSIEVRDEMGAVLPTGELGELYVTSETLFAEYWNKPDKTAETLVDGWMRTGDMGHIDEDGYFFYSARANDSMKVSGIWVSPLEVENALLSHPAVAECAVVAMQDAMDLIKPKAFIALRNGQEAGDDLADALKRHVKEKLAPYKYPRIIEFVDDLPKTSTGKIQRFKLREQTPAS</sequence>
<name>A0A5K7ZKL0_9BACT</name>
<dbReference type="InterPro" id="IPR045851">
    <property type="entry name" value="AMP-bd_C_sf"/>
</dbReference>
<dbReference type="GO" id="GO:0044550">
    <property type="term" value="P:secondary metabolite biosynthetic process"/>
    <property type="evidence" value="ECO:0007669"/>
    <property type="project" value="TreeGrafter"/>
</dbReference>
<organism evidence="4 5">
    <name type="scientific">Desulfosarcina ovata subsp. sediminis</name>
    <dbReference type="NCBI Taxonomy" id="885957"/>
    <lineage>
        <taxon>Bacteria</taxon>
        <taxon>Pseudomonadati</taxon>
        <taxon>Thermodesulfobacteriota</taxon>
        <taxon>Desulfobacteria</taxon>
        <taxon>Desulfobacterales</taxon>
        <taxon>Desulfosarcinaceae</taxon>
        <taxon>Desulfosarcina</taxon>
    </lineage>
</organism>
<evidence type="ECO:0000256" key="1">
    <source>
        <dbReference type="ARBA" id="ARBA00022598"/>
    </source>
</evidence>
<dbReference type="Gene3D" id="3.30.300.30">
    <property type="match status" value="1"/>
</dbReference>
<feature type="domain" description="AMP-binding enzyme C-terminal" evidence="3">
    <location>
        <begin position="441"/>
        <end position="519"/>
    </location>
</feature>
<dbReference type="RefSeq" id="WP_173179275.1">
    <property type="nucleotide sequence ID" value="NZ_AP021876.1"/>
</dbReference>
<dbReference type="EMBL" id="AP021876">
    <property type="protein sequence ID" value="BBO81441.1"/>
    <property type="molecule type" value="Genomic_DNA"/>
</dbReference>
<feature type="domain" description="AMP-dependent synthetase/ligase" evidence="2">
    <location>
        <begin position="34"/>
        <end position="391"/>
    </location>
</feature>
<dbReference type="InterPro" id="IPR042099">
    <property type="entry name" value="ANL_N_sf"/>
</dbReference>
<dbReference type="InterPro" id="IPR011957">
    <property type="entry name" value="Benz_CoA_lig"/>
</dbReference>
<dbReference type="Pfam" id="PF00501">
    <property type="entry name" value="AMP-binding"/>
    <property type="match status" value="1"/>
</dbReference>
<dbReference type="Proteomes" id="UP000425960">
    <property type="component" value="Chromosome"/>
</dbReference>
<dbReference type="Pfam" id="PF13193">
    <property type="entry name" value="AMP-binding_C"/>
    <property type="match status" value="1"/>
</dbReference>
<accession>A0A5K7ZKL0</accession>
<dbReference type="SUPFAM" id="SSF56801">
    <property type="entry name" value="Acetyl-CoA synthetase-like"/>
    <property type="match status" value="1"/>
</dbReference>
<dbReference type="NCBIfam" id="TIGR02262">
    <property type="entry name" value="benz_CoA_lig"/>
    <property type="match status" value="1"/>
</dbReference>
<dbReference type="GO" id="GO:0016405">
    <property type="term" value="F:CoA-ligase activity"/>
    <property type="evidence" value="ECO:0007669"/>
    <property type="project" value="InterPro"/>
</dbReference>
<evidence type="ECO:0000259" key="3">
    <source>
        <dbReference type="Pfam" id="PF13193"/>
    </source>
</evidence>
<protein>
    <submittedName>
        <fullName evidence="4">Acetyl-CoA synthetase</fullName>
    </submittedName>
</protein>
<evidence type="ECO:0000313" key="4">
    <source>
        <dbReference type="EMBL" id="BBO81441.1"/>
    </source>
</evidence>
<dbReference type="AlphaFoldDB" id="A0A5K7ZKL0"/>
<evidence type="ECO:0000259" key="2">
    <source>
        <dbReference type="Pfam" id="PF00501"/>
    </source>
</evidence>
<dbReference type="KEGG" id="dov:DSCO28_20070"/>
<dbReference type="GO" id="GO:0016878">
    <property type="term" value="F:acid-thiol ligase activity"/>
    <property type="evidence" value="ECO:0007669"/>
    <property type="project" value="TreeGrafter"/>
</dbReference>
<proteinExistence type="predicted"/>
<gene>
    <name evidence="4" type="ORF">DSCO28_20070</name>
</gene>
<dbReference type="PANTHER" id="PTHR43352">
    <property type="entry name" value="ACETYL-COA SYNTHETASE"/>
    <property type="match status" value="1"/>
</dbReference>
<dbReference type="InterPro" id="IPR025110">
    <property type="entry name" value="AMP-bd_C"/>
</dbReference>
<reference evidence="4 5" key="1">
    <citation type="submission" date="2019-11" db="EMBL/GenBank/DDBJ databases">
        <title>Comparative genomics of hydrocarbon-degrading Desulfosarcina strains.</title>
        <authorList>
            <person name="Watanabe M."/>
            <person name="Kojima H."/>
            <person name="Fukui M."/>
        </authorList>
    </citation>
    <scope>NUCLEOTIDE SEQUENCE [LARGE SCALE GENOMIC DNA]</scope>
    <source>
        <strain evidence="4 5">28bB2T</strain>
    </source>
</reference>
<keyword evidence="1" id="KW-0436">Ligase</keyword>
<dbReference type="PANTHER" id="PTHR43352:SF1">
    <property type="entry name" value="ANTHRANILATE--COA LIGASE"/>
    <property type="match status" value="1"/>
</dbReference>
<dbReference type="GO" id="GO:0005524">
    <property type="term" value="F:ATP binding"/>
    <property type="evidence" value="ECO:0007669"/>
    <property type="project" value="InterPro"/>
</dbReference>
<dbReference type="InterPro" id="IPR000873">
    <property type="entry name" value="AMP-dep_synth/lig_dom"/>
</dbReference>